<organism evidence="2 3">
    <name type="scientific">Marinobacter azerbaijanicus</name>
    <dbReference type="NCBI Taxonomy" id="3050455"/>
    <lineage>
        <taxon>Bacteria</taxon>
        <taxon>Pseudomonadati</taxon>
        <taxon>Pseudomonadota</taxon>
        <taxon>Gammaproteobacteria</taxon>
        <taxon>Pseudomonadales</taxon>
        <taxon>Marinobacteraceae</taxon>
        <taxon>Marinobacter</taxon>
    </lineage>
</organism>
<protein>
    <submittedName>
        <fullName evidence="2">Glycosyltransferase family 4 protein</fullName>
    </submittedName>
</protein>
<gene>
    <name evidence="2" type="ORF">QPM17_03430</name>
</gene>
<dbReference type="RefSeq" id="WP_285388756.1">
    <property type="nucleotide sequence ID" value="NZ_JASSVS010000001.1"/>
</dbReference>
<reference evidence="2 3" key="1">
    <citation type="submission" date="2023-06" db="EMBL/GenBank/DDBJ databases">
        <title>Marinobacter azerbaijanicus a moderately halophilic, isolated from Urmia Lake in Azerbaijan region of Iran.</title>
        <authorList>
            <person name="Sanchez-Porro C."/>
            <person name="Aghdam E.M."/>
            <person name="Saheb S.M."/>
            <person name="Tarhriz V."/>
            <person name="Kazemi E."/>
            <person name="Ammozegar M.A."/>
            <person name="Ventosa A."/>
            <person name="Hejazi M.S."/>
        </authorList>
    </citation>
    <scope>NUCLEOTIDE SEQUENCE [LARGE SCALE GENOMIC DNA]</scope>
    <source>
        <strain evidence="2 3">TBZ242</strain>
    </source>
</reference>
<dbReference type="CDD" id="cd03794">
    <property type="entry name" value="GT4_WbuB-like"/>
    <property type="match status" value="1"/>
</dbReference>
<dbReference type="PANTHER" id="PTHR12526:SF638">
    <property type="entry name" value="SPORE COAT PROTEIN SA"/>
    <property type="match status" value="1"/>
</dbReference>
<dbReference type="PANTHER" id="PTHR12526">
    <property type="entry name" value="GLYCOSYLTRANSFERASE"/>
    <property type="match status" value="1"/>
</dbReference>
<proteinExistence type="predicted"/>
<comment type="caution">
    <text evidence="2">The sequence shown here is derived from an EMBL/GenBank/DDBJ whole genome shotgun (WGS) entry which is preliminary data.</text>
</comment>
<dbReference type="InterPro" id="IPR028098">
    <property type="entry name" value="Glyco_trans_4-like_N"/>
</dbReference>
<dbReference type="Pfam" id="PF13579">
    <property type="entry name" value="Glyco_trans_4_4"/>
    <property type="match status" value="1"/>
</dbReference>
<keyword evidence="3" id="KW-1185">Reference proteome</keyword>
<feature type="domain" description="Glycosyltransferase subfamily 4-like N-terminal" evidence="1">
    <location>
        <begin position="18"/>
        <end position="191"/>
    </location>
</feature>
<dbReference type="EMBL" id="JASSVS010000001">
    <property type="protein sequence ID" value="MDL0430160.1"/>
    <property type="molecule type" value="Genomic_DNA"/>
</dbReference>
<name>A0ABT7I7W8_9GAMM</name>
<dbReference type="SUPFAM" id="SSF53756">
    <property type="entry name" value="UDP-Glycosyltransferase/glycogen phosphorylase"/>
    <property type="match status" value="1"/>
</dbReference>
<evidence type="ECO:0000313" key="2">
    <source>
        <dbReference type="EMBL" id="MDL0430160.1"/>
    </source>
</evidence>
<sequence length="407" mass="44988">MKIIYLHQYFVTPEMSGGTRSYEMARRMVAAGHEVHMVTSLTDGAEYEKEWIQESIEGINVHWLPVPYDNTMNYARRLIAFSRFARAAGNYATKLGGDVVFATSTPLTIAIPAVKASRALRVPMVFEVRDLWPELPIAMGALNFPFAKGLARRLERWAYSHSDRVIGLSPGMCEGVAKAGFPAKNTVCIPNSSDVELFRVPDSEGHRFRAEREWLGNHKLVIYAGTFGRINGVGALVDIAAEMKVIDPDVKFLVVGKGAEYDLVRYKAREKGVLGSNFFMEDAIPKSEIPALFNAATVCTSLFIGLEPMWNNSANKFFDALAAGRPVMINYGGWQSKLLRDNQAGITVPNDDPKAAAEKLYDYLQDEPGLEQAGHNALRLATEDFSRDKLAAQLIGVLEGVAAERHV</sequence>
<dbReference type="Pfam" id="PF13692">
    <property type="entry name" value="Glyco_trans_1_4"/>
    <property type="match status" value="1"/>
</dbReference>
<accession>A0ABT7I7W8</accession>
<dbReference type="Gene3D" id="3.40.50.2000">
    <property type="entry name" value="Glycogen Phosphorylase B"/>
    <property type="match status" value="2"/>
</dbReference>
<evidence type="ECO:0000313" key="3">
    <source>
        <dbReference type="Proteomes" id="UP001227964"/>
    </source>
</evidence>
<dbReference type="Proteomes" id="UP001227964">
    <property type="component" value="Unassembled WGS sequence"/>
</dbReference>
<evidence type="ECO:0000259" key="1">
    <source>
        <dbReference type="Pfam" id="PF13579"/>
    </source>
</evidence>